<gene>
    <name evidence="1" type="ORF">DUI87_32209</name>
</gene>
<dbReference type="AlphaFoldDB" id="A0A3M0ISM9"/>
<proteinExistence type="predicted"/>
<keyword evidence="2" id="KW-1185">Reference proteome</keyword>
<dbReference type="Proteomes" id="UP000269221">
    <property type="component" value="Unassembled WGS sequence"/>
</dbReference>
<organism evidence="1 2">
    <name type="scientific">Hirundo rustica rustica</name>
    <dbReference type="NCBI Taxonomy" id="333673"/>
    <lineage>
        <taxon>Eukaryota</taxon>
        <taxon>Metazoa</taxon>
        <taxon>Chordata</taxon>
        <taxon>Craniata</taxon>
        <taxon>Vertebrata</taxon>
        <taxon>Euteleostomi</taxon>
        <taxon>Archelosauria</taxon>
        <taxon>Archosauria</taxon>
        <taxon>Dinosauria</taxon>
        <taxon>Saurischia</taxon>
        <taxon>Theropoda</taxon>
        <taxon>Coelurosauria</taxon>
        <taxon>Aves</taxon>
        <taxon>Neognathae</taxon>
        <taxon>Neoaves</taxon>
        <taxon>Telluraves</taxon>
        <taxon>Australaves</taxon>
        <taxon>Passeriformes</taxon>
        <taxon>Sylvioidea</taxon>
        <taxon>Hirundinidae</taxon>
        <taxon>Hirundo</taxon>
    </lineage>
</organism>
<accession>A0A3M0ISM9</accession>
<name>A0A3M0ISM9_HIRRU</name>
<comment type="caution">
    <text evidence="1">The sequence shown here is derived from an EMBL/GenBank/DDBJ whole genome shotgun (WGS) entry which is preliminary data.</text>
</comment>
<evidence type="ECO:0000313" key="1">
    <source>
        <dbReference type="EMBL" id="RMB91418.1"/>
    </source>
</evidence>
<reference evidence="1 2" key="1">
    <citation type="submission" date="2018-07" db="EMBL/GenBank/DDBJ databases">
        <title>A high quality draft genome assembly of the barn swallow (H. rustica rustica).</title>
        <authorList>
            <person name="Formenti G."/>
            <person name="Chiara M."/>
            <person name="Poveda L."/>
            <person name="Francoijs K.-J."/>
            <person name="Bonisoli-Alquati A."/>
            <person name="Canova L."/>
            <person name="Gianfranceschi L."/>
            <person name="Horner D.S."/>
            <person name="Saino N."/>
        </authorList>
    </citation>
    <scope>NUCLEOTIDE SEQUENCE [LARGE SCALE GENOMIC DNA]</scope>
    <source>
        <strain evidence="1">Chelidonia</strain>
        <tissue evidence="1">Blood</tissue>
    </source>
</reference>
<sequence length="95" mass="10649">MAAASGERRQGLGMGLVMGIWERDREGRNSEQRDNMRWGLVFTSVPVKPIRGCELCSWASPGLLRPRAQRLELQPCSCLKNRSLLQAHVRSMSPA</sequence>
<evidence type="ECO:0000313" key="2">
    <source>
        <dbReference type="Proteomes" id="UP000269221"/>
    </source>
</evidence>
<dbReference type="EMBL" id="QRBI01000237">
    <property type="protein sequence ID" value="RMB91418.1"/>
    <property type="molecule type" value="Genomic_DNA"/>
</dbReference>
<protein>
    <submittedName>
        <fullName evidence="1">Uncharacterized protein</fullName>
    </submittedName>
</protein>